<feature type="transmembrane region" description="Helical" evidence="2">
    <location>
        <begin position="162"/>
        <end position="183"/>
    </location>
</feature>
<evidence type="ECO:0000313" key="5">
    <source>
        <dbReference type="Proteomes" id="UP001595528"/>
    </source>
</evidence>
<comment type="caution">
    <text evidence="4">The sequence shown here is derived from an EMBL/GenBank/DDBJ whole genome shotgun (WGS) entry which is preliminary data.</text>
</comment>
<dbReference type="PROSITE" id="PS00380">
    <property type="entry name" value="RHODANESE_1"/>
    <property type="match status" value="1"/>
</dbReference>
<dbReference type="SMART" id="SM00450">
    <property type="entry name" value="RHOD"/>
    <property type="match status" value="1"/>
</dbReference>
<proteinExistence type="predicted"/>
<dbReference type="Proteomes" id="UP001595528">
    <property type="component" value="Unassembled WGS sequence"/>
</dbReference>
<keyword evidence="2" id="KW-0472">Membrane</keyword>
<sequence length="212" mass="22494">MTSSNPVQTDSQRPGSQRPESQRPSGQIDPRTLKGWLDSGRAVLIDIREADEYAREHIPGARHVPLSGFNASDFDGEHDRIGVFHCASGNRTAGAAAQLMQTAFGEVYLLQGGLQAWRNAGLPVNVNRKAPLPLMRQVQIAAGSLVVAGVALGFLVSPWLYLLAAFVGAGLAFAGISGFCGMARMLAVMPWNRAPVAPIPSPATHATREAVS</sequence>
<dbReference type="InterPro" id="IPR001307">
    <property type="entry name" value="Thiosulphate_STrfase_CS"/>
</dbReference>
<keyword evidence="2" id="KW-0812">Transmembrane</keyword>
<dbReference type="RefSeq" id="WP_379905101.1">
    <property type="nucleotide sequence ID" value="NZ_JBHRTR010000036.1"/>
</dbReference>
<dbReference type="Gene3D" id="3.40.250.10">
    <property type="entry name" value="Rhodanese-like domain"/>
    <property type="match status" value="1"/>
</dbReference>
<reference evidence="5" key="1">
    <citation type="journal article" date="2019" name="Int. J. Syst. Evol. Microbiol.">
        <title>The Global Catalogue of Microorganisms (GCM) 10K type strain sequencing project: providing services to taxonomists for standard genome sequencing and annotation.</title>
        <authorList>
            <consortium name="The Broad Institute Genomics Platform"/>
            <consortium name="The Broad Institute Genome Sequencing Center for Infectious Disease"/>
            <person name="Wu L."/>
            <person name="Ma J."/>
        </authorList>
    </citation>
    <scope>NUCLEOTIDE SEQUENCE [LARGE SCALE GENOMIC DNA]</scope>
    <source>
        <strain evidence="5">KCTC 42964</strain>
    </source>
</reference>
<evidence type="ECO:0000313" key="4">
    <source>
        <dbReference type="EMBL" id="MFC3230179.1"/>
    </source>
</evidence>
<dbReference type="InterPro" id="IPR001763">
    <property type="entry name" value="Rhodanese-like_dom"/>
</dbReference>
<keyword evidence="5" id="KW-1185">Reference proteome</keyword>
<dbReference type="Gene3D" id="6.10.140.1340">
    <property type="match status" value="1"/>
</dbReference>
<dbReference type="SUPFAM" id="SSF52821">
    <property type="entry name" value="Rhodanese/Cell cycle control phosphatase"/>
    <property type="match status" value="1"/>
</dbReference>
<dbReference type="EMBL" id="JBHRTR010000036">
    <property type="protein sequence ID" value="MFC3230179.1"/>
    <property type="molecule type" value="Genomic_DNA"/>
</dbReference>
<dbReference type="PANTHER" id="PTHR44086:SF10">
    <property type="entry name" value="THIOSULFATE SULFURTRANSFERASE_RHODANESE-LIKE DOMAIN-CONTAINING PROTEIN 3"/>
    <property type="match status" value="1"/>
</dbReference>
<feature type="compositionally biased region" description="Polar residues" evidence="1">
    <location>
        <begin position="1"/>
        <end position="25"/>
    </location>
</feature>
<organism evidence="4 5">
    <name type="scientific">Marinibaculum pumilum</name>
    <dbReference type="NCBI Taxonomy" id="1766165"/>
    <lineage>
        <taxon>Bacteria</taxon>
        <taxon>Pseudomonadati</taxon>
        <taxon>Pseudomonadota</taxon>
        <taxon>Alphaproteobacteria</taxon>
        <taxon>Rhodospirillales</taxon>
        <taxon>Rhodospirillaceae</taxon>
        <taxon>Marinibaculum</taxon>
    </lineage>
</organism>
<dbReference type="PROSITE" id="PS50206">
    <property type="entry name" value="RHODANESE_3"/>
    <property type="match status" value="1"/>
</dbReference>
<accession>A0ABV7L6J3</accession>
<keyword evidence="2" id="KW-1133">Transmembrane helix</keyword>
<evidence type="ECO:0000256" key="1">
    <source>
        <dbReference type="SAM" id="MobiDB-lite"/>
    </source>
</evidence>
<dbReference type="Pfam" id="PF00581">
    <property type="entry name" value="Rhodanese"/>
    <property type="match status" value="1"/>
</dbReference>
<dbReference type="PANTHER" id="PTHR44086">
    <property type="entry name" value="THIOSULFATE SULFURTRANSFERASE RDL2, MITOCHONDRIAL-RELATED"/>
    <property type="match status" value="1"/>
</dbReference>
<dbReference type="InterPro" id="IPR021309">
    <property type="entry name" value="YgaP-like_TM"/>
</dbReference>
<feature type="domain" description="Rhodanese" evidence="3">
    <location>
        <begin position="38"/>
        <end position="126"/>
    </location>
</feature>
<dbReference type="Pfam" id="PF11127">
    <property type="entry name" value="YgaP-like_TM"/>
    <property type="match status" value="1"/>
</dbReference>
<feature type="region of interest" description="Disordered" evidence="1">
    <location>
        <begin position="1"/>
        <end position="32"/>
    </location>
</feature>
<protein>
    <submittedName>
        <fullName evidence="4">Rhodanese-like domain-containing protein</fullName>
    </submittedName>
</protein>
<feature type="transmembrane region" description="Helical" evidence="2">
    <location>
        <begin position="138"/>
        <end position="156"/>
    </location>
</feature>
<dbReference type="InterPro" id="IPR036873">
    <property type="entry name" value="Rhodanese-like_dom_sf"/>
</dbReference>
<evidence type="ECO:0000259" key="3">
    <source>
        <dbReference type="PROSITE" id="PS50206"/>
    </source>
</evidence>
<gene>
    <name evidence="4" type="ORF">ACFOGJ_23215</name>
</gene>
<name>A0ABV7L6J3_9PROT</name>
<evidence type="ECO:0000256" key="2">
    <source>
        <dbReference type="SAM" id="Phobius"/>
    </source>
</evidence>